<dbReference type="GO" id="GO:0005525">
    <property type="term" value="F:GTP binding"/>
    <property type="evidence" value="ECO:0007669"/>
    <property type="project" value="UniProtKB-KW"/>
</dbReference>
<dbReference type="AlphaFoldDB" id="A0A4Y9ZXZ4"/>
<dbReference type="PROSITE" id="PS51882">
    <property type="entry name" value="G_ALPHA"/>
    <property type="match status" value="1"/>
</dbReference>
<dbReference type="EMBL" id="SFCI01000593">
    <property type="protein sequence ID" value="TFY78903.1"/>
    <property type="molecule type" value="Genomic_DNA"/>
</dbReference>
<dbReference type="Gene3D" id="3.40.50.300">
    <property type="entry name" value="P-loop containing nucleotide triphosphate hydrolases"/>
    <property type="match status" value="2"/>
</dbReference>
<comment type="caution">
    <text evidence="10">The sequence shown here is derived from an EMBL/GenBank/DDBJ whole genome shotgun (WGS) entry which is preliminary data.</text>
</comment>
<evidence type="ECO:0000259" key="9">
    <source>
        <dbReference type="Pfam" id="PF08587"/>
    </source>
</evidence>
<dbReference type="STRING" id="135208.A0A4Y9ZXZ4"/>
<feature type="binding site" evidence="7">
    <location>
        <position position="61"/>
    </location>
    <ligand>
        <name>Mg(2+)</name>
        <dbReference type="ChEBI" id="CHEBI:18420"/>
    </ligand>
</feature>
<dbReference type="InterPro" id="IPR011025">
    <property type="entry name" value="GproteinA_insert"/>
</dbReference>
<dbReference type="SMART" id="SM00275">
    <property type="entry name" value="G_alpha"/>
    <property type="match status" value="1"/>
</dbReference>
<gene>
    <name evidence="10" type="ORF">EWM64_g5108</name>
</gene>
<dbReference type="GO" id="GO:0004674">
    <property type="term" value="F:protein serine/threonine kinase activity"/>
    <property type="evidence" value="ECO:0007669"/>
    <property type="project" value="InterPro"/>
</dbReference>
<dbReference type="Gene3D" id="1.10.400.10">
    <property type="entry name" value="GI Alpha 1, domain 2-like"/>
    <property type="match status" value="1"/>
</dbReference>
<dbReference type="GO" id="GO:0007186">
    <property type="term" value="P:G protein-coupled receptor signaling pathway"/>
    <property type="evidence" value="ECO:0007669"/>
    <property type="project" value="InterPro"/>
</dbReference>
<feature type="domain" description="Carbon catabolite-derepressing protein kinase ubiquitin-associated" evidence="9">
    <location>
        <begin position="582"/>
        <end position="626"/>
    </location>
</feature>
<evidence type="ECO:0000256" key="6">
    <source>
        <dbReference type="PIRSR" id="PIRSR601019-1"/>
    </source>
</evidence>
<evidence type="ECO:0000313" key="11">
    <source>
        <dbReference type="Proteomes" id="UP000298061"/>
    </source>
</evidence>
<keyword evidence="2" id="KW-0067">ATP-binding</keyword>
<keyword evidence="5" id="KW-0539">Nucleus</keyword>
<proteinExistence type="predicted"/>
<evidence type="ECO:0000256" key="7">
    <source>
        <dbReference type="PIRSR" id="PIRSR601019-2"/>
    </source>
</evidence>
<dbReference type="GO" id="GO:0003924">
    <property type="term" value="F:GTPase activity"/>
    <property type="evidence" value="ECO:0007669"/>
    <property type="project" value="InterPro"/>
</dbReference>
<dbReference type="PANTHER" id="PTHR18937:SF172">
    <property type="entry name" value="STRUCTURAL MAINTENANCE OF CHROMOSOMES PROTEIN"/>
    <property type="match status" value="1"/>
</dbReference>
<feature type="region of interest" description="Disordered" evidence="8">
    <location>
        <begin position="701"/>
        <end position="726"/>
    </location>
</feature>
<dbReference type="SUPFAM" id="SSF52540">
    <property type="entry name" value="P-loop containing nucleoside triphosphate hydrolases"/>
    <property type="match status" value="1"/>
</dbReference>
<protein>
    <recommendedName>
        <fullName evidence="9">Carbon catabolite-derepressing protein kinase ubiquitin-associated domain-containing protein</fullName>
    </recommendedName>
</protein>
<organism evidence="10 11">
    <name type="scientific">Hericium alpestre</name>
    <dbReference type="NCBI Taxonomy" id="135208"/>
    <lineage>
        <taxon>Eukaryota</taxon>
        <taxon>Fungi</taxon>
        <taxon>Dikarya</taxon>
        <taxon>Basidiomycota</taxon>
        <taxon>Agaricomycotina</taxon>
        <taxon>Agaricomycetes</taxon>
        <taxon>Russulales</taxon>
        <taxon>Hericiaceae</taxon>
        <taxon>Hericium</taxon>
    </lineage>
</organism>
<keyword evidence="4" id="KW-0807">Transducer</keyword>
<evidence type="ECO:0000256" key="5">
    <source>
        <dbReference type="ARBA" id="ARBA00023242"/>
    </source>
</evidence>
<dbReference type="GO" id="GO:0007076">
    <property type="term" value="P:mitotic chromosome condensation"/>
    <property type="evidence" value="ECO:0007669"/>
    <property type="project" value="TreeGrafter"/>
</dbReference>
<evidence type="ECO:0000256" key="1">
    <source>
        <dbReference type="ARBA" id="ARBA00022741"/>
    </source>
</evidence>
<dbReference type="GO" id="GO:0046872">
    <property type="term" value="F:metal ion binding"/>
    <property type="evidence" value="ECO:0007669"/>
    <property type="project" value="UniProtKB-KW"/>
</dbReference>
<name>A0A4Y9ZXZ4_9AGAM</name>
<sequence length="726" mass="83063">MTIFGFLSEAAKTAHAPALAGPSTFSYICPQDPSRAVIHKVALVNLKSYVGRQEIGLSQKSTVLKRTKLIHHGGYNEQERDSYKEIIFSNTVQSMRAILESMPQLDISLPPQNDARRAVILSLPAQIEADVLLSNVSDSVRGLWRDPSVKEAVRRSREFQLNDSAVYYFNSIDRMSAPGYLPTDQDILRRCQDDRYHQDDISEPYARSVDSLRLGMQIVVVRQDIDHPDPEQDRSLHSEKLPRSPLGDYFPDCSVEVHFREIVDFIFARALCKSNTNKYTINGRQSSYKEVQILLKGHGMDLDHNWFLIHQGEVESIAQMKPKLPSEHEDGLLEYLEDIIGTSKYEEPIEEALAEMERLSKDRCEMLNRLRIVEKEKNKSEEQKREAEDYLRLQNEHVRVLSRLWQYCLWSFLLNDEKLSKNKYEYHIQEVKAHAAEAVKDLADHRKQEVGLEERRKRIKGKIKKLNKSVGHKAQVFPGRDRRQDSELDMLVKKAERVKDTSKEAIESLQSLQHDQKAKVRMSARRIRSIPTTELRMCALPCYVPALQPLPPRPGPVLGTLSSFVSPAKTLDFEIIEGLGRIEQDIVDELATRIEGVDKDDIWEYLRRDDGSQGNVVTVAYMLLRDKQRLGHDLAEFEEQERNAHLAAIDLRNLTCAGRGLNSRALMNAQLYMVDSINYLIDFRQKKSYKALIEPGAGKVDMASPESVRGGLRVEPVDEGEEHARG</sequence>
<dbReference type="GO" id="GO:0000796">
    <property type="term" value="C:condensin complex"/>
    <property type="evidence" value="ECO:0007669"/>
    <property type="project" value="TreeGrafter"/>
</dbReference>
<keyword evidence="11" id="KW-1185">Reference proteome</keyword>
<dbReference type="PANTHER" id="PTHR18937">
    <property type="entry name" value="STRUCTURAL MAINTENANCE OF CHROMOSOMES SMC FAMILY MEMBER"/>
    <property type="match status" value="1"/>
</dbReference>
<evidence type="ECO:0000313" key="10">
    <source>
        <dbReference type="EMBL" id="TFY78903.1"/>
    </source>
</evidence>
<evidence type="ECO:0000256" key="3">
    <source>
        <dbReference type="ARBA" id="ARBA00023134"/>
    </source>
</evidence>
<dbReference type="InterPro" id="IPR013896">
    <property type="entry name" value="SNF1_UBA"/>
</dbReference>
<keyword evidence="3 6" id="KW-0342">GTP-binding</keyword>
<dbReference type="Pfam" id="PF08587">
    <property type="entry name" value="UBA_2"/>
    <property type="match status" value="1"/>
</dbReference>
<dbReference type="OrthoDB" id="5817230at2759"/>
<dbReference type="InterPro" id="IPR001019">
    <property type="entry name" value="Gprotein_alpha_su"/>
</dbReference>
<dbReference type="GO" id="GO:0031683">
    <property type="term" value="F:G-protein beta/gamma-subunit complex binding"/>
    <property type="evidence" value="ECO:0007669"/>
    <property type="project" value="InterPro"/>
</dbReference>
<evidence type="ECO:0000256" key="8">
    <source>
        <dbReference type="SAM" id="MobiDB-lite"/>
    </source>
</evidence>
<dbReference type="InterPro" id="IPR027417">
    <property type="entry name" value="P-loop_NTPase"/>
</dbReference>
<keyword evidence="7" id="KW-0460">Magnesium</keyword>
<keyword evidence="7" id="KW-0479">Metal-binding</keyword>
<keyword evidence="1 6" id="KW-0547">Nucleotide-binding</keyword>
<feature type="compositionally biased region" description="Acidic residues" evidence="8">
    <location>
        <begin position="717"/>
        <end position="726"/>
    </location>
</feature>
<dbReference type="GO" id="GO:0005524">
    <property type="term" value="F:ATP binding"/>
    <property type="evidence" value="ECO:0007669"/>
    <property type="project" value="UniProtKB-KW"/>
</dbReference>
<evidence type="ECO:0000256" key="4">
    <source>
        <dbReference type="ARBA" id="ARBA00023224"/>
    </source>
</evidence>
<accession>A0A4Y9ZXZ4</accession>
<dbReference type="SUPFAM" id="SSF47895">
    <property type="entry name" value="Transducin (alpha subunit), insertion domain"/>
    <property type="match status" value="1"/>
</dbReference>
<feature type="binding site" evidence="6">
    <location>
        <begin position="163"/>
        <end position="164"/>
    </location>
    <ligand>
        <name>GTP</name>
        <dbReference type="ChEBI" id="CHEBI:37565"/>
    </ligand>
</feature>
<reference evidence="10 11" key="1">
    <citation type="submission" date="2019-02" db="EMBL/GenBank/DDBJ databases">
        <title>Genome sequencing of the rare red list fungi Hericium alpestre (H. flagellum).</title>
        <authorList>
            <person name="Buettner E."/>
            <person name="Kellner H."/>
        </authorList>
    </citation>
    <scope>NUCLEOTIDE SEQUENCE [LARGE SCALE GENOMIC DNA]</scope>
    <source>
        <strain evidence="10 11">DSM 108284</strain>
    </source>
</reference>
<dbReference type="Pfam" id="PF00503">
    <property type="entry name" value="G-alpha"/>
    <property type="match status" value="1"/>
</dbReference>
<evidence type="ECO:0000256" key="2">
    <source>
        <dbReference type="ARBA" id="ARBA00022840"/>
    </source>
</evidence>
<dbReference type="Proteomes" id="UP000298061">
    <property type="component" value="Unassembled WGS sequence"/>
</dbReference>